<dbReference type="Gene3D" id="1.10.530.10">
    <property type="match status" value="1"/>
</dbReference>
<dbReference type="STRING" id="679197.HMPREF9336_01700"/>
<dbReference type="eggNOG" id="COG3179">
    <property type="taxonomic scope" value="Bacteria"/>
</dbReference>
<evidence type="ECO:0000256" key="1">
    <source>
        <dbReference type="SAM" id="Coils"/>
    </source>
</evidence>
<dbReference type="SUPFAM" id="SSF53955">
    <property type="entry name" value="Lysozyme-like"/>
    <property type="match status" value="1"/>
</dbReference>
<sequence>MADKGREILLGPGSIVNAGGQSVSAEEAFGWYYYPLLMWWDQLAACRGDFAPLDFSQLKRQSDWQYYAKAYLAEEDIDLKAFRDTAQTLKTAGANAQLQFDLIRETENLNQHWNDPAQDSVLENYKRNQRLMERDQKDLAGHAQDIAQVAEHLEVALKEKCQAAKNAVDKLINQALRNNVEEFKDRLRTAHEAMKANTKGGGWIGFSTNQHPYWHHGPPGDTWNANDIRNDIQNNVINAFAVTCKALDDADAAVKKVIEDGYNMLLAALGAGDGASSPILSAEAVAKALHKDADDPKFQEFYNLAKGAMEKNGITDPKAQCAFLATLYEESNLQPVEEGGDEAYYRSFLGDDWQYHGRGYIQITHSATYGQLGEWLRSHGYPNADPLGHPEELINNPEESMAAAAWFWTQRDLSDVASSGDPSAAFTEVTARVNGTDSNGQIAARAHYGVRAEAYNALVDGFRQAALARGETEEQAASEYPYIETQARPR</sequence>
<evidence type="ECO:0000313" key="3">
    <source>
        <dbReference type="Proteomes" id="UP000004816"/>
    </source>
</evidence>
<dbReference type="InterPro" id="IPR023346">
    <property type="entry name" value="Lysozyme-like_dom_sf"/>
</dbReference>
<gene>
    <name evidence="2" type="ORF">HMPREF9336_01700</name>
</gene>
<dbReference type="AlphaFoldDB" id="E5XQC8"/>
<name>E5XQC8_SEGRC</name>
<evidence type="ECO:0000313" key="2">
    <source>
        <dbReference type="EMBL" id="EFV13449.2"/>
    </source>
</evidence>
<keyword evidence="1" id="KW-0175">Coiled coil</keyword>
<comment type="caution">
    <text evidence="2">The sequence shown here is derived from an EMBL/GenBank/DDBJ whole genome shotgun (WGS) entry which is preliminary data.</text>
</comment>
<evidence type="ECO:0008006" key="4">
    <source>
        <dbReference type="Google" id="ProtNLM"/>
    </source>
</evidence>
<dbReference type="HOGENOM" id="CLU_556528_0_0_11"/>
<dbReference type="Proteomes" id="UP000004816">
    <property type="component" value="Unassembled WGS sequence"/>
</dbReference>
<keyword evidence="3" id="KW-1185">Reference proteome</keyword>
<proteinExistence type="predicted"/>
<organism evidence="2 3">
    <name type="scientific">Segniliparus rugosus (strain ATCC BAA-974 / DSM 45345 / CCUG 50838 / CIP 108380 / JCM 13579 / CDC 945)</name>
    <dbReference type="NCBI Taxonomy" id="679197"/>
    <lineage>
        <taxon>Bacteria</taxon>
        <taxon>Bacillati</taxon>
        <taxon>Actinomycetota</taxon>
        <taxon>Actinomycetes</taxon>
        <taxon>Mycobacteriales</taxon>
        <taxon>Segniliparaceae</taxon>
        <taxon>Segniliparus</taxon>
    </lineage>
</organism>
<protein>
    <recommendedName>
        <fullName evidence="4">Chitinase</fullName>
    </recommendedName>
</protein>
<dbReference type="OrthoDB" id="3809801at2"/>
<accession>E5XQC8</accession>
<dbReference type="EMBL" id="ACZI02000002">
    <property type="protein sequence ID" value="EFV13449.2"/>
    <property type="molecule type" value="Genomic_DNA"/>
</dbReference>
<reference evidence="2 3" key="1">
    <citation type="journal article" date="2011" name="Stand. Genomic Sci.">
        <title>High quality draft genome sequence of Segniliparus rugosus CDC 945(T)= (ATCC BAA-974(T)).</title>
        <authorList>
            <person name="Earl A.M."/>
            <person name="Desjardins C.A."/>
            <person name="Fitzgerald M.G."/>
            <person name="Arachchi H.M."/>
            <person name="Zeng Q."/>
            <person name="Mehta T."/>
            <person name="Griggs A."/>
            <person name="Birren B.W."/>
            <person name="Toney N.C."/>
            <person name="Carr J."/>
            <person name="Posey J."/>
            <person name="Butler W.R."/>
        </authorList>
    </citation>
    <scope>NUCLEOTIDE SEQUENCE [LARGE SCALE GENOMIC DNA]</scope>
    <source>
        <strain evidence="3">ATCC BAA-974 / DSM 45345 / CCUG 50838 / CIP 108380 / JCM 13579 / CDC 945</strain>
    </source>
</reference>
<feature type="coiled-coil region" evidence="1">
    <location>
        <begin position="154"/>
        <end position="193"/>
    </location>
</feature>
<dbReference type="RefSeq" id="WP_021030091.1">
    <property type="nucleotide sequence ID" value="NZ_KI391953.1"/>
</dbReference>